<dbReference type="PANTHER" id="PTHR10912:SF7">
    <property type="entry name" value="ADP-RIBOSYL CYCLASE_CYCLIC ADP-RIBOSE HYDROLASE"/>
    <property type="match status" value="1"/>
</dbReference>
<keyword evidence="5" id="KW-1015">Disulfide bond</keyword>
<proteinExistence type="inferred from homology"/>
<evidence type="ECO:0000256" key="5">
    <source>
        <dbReference type="ARBA" id="ARBA00023157"/>
    </source>
</evidence>
<reference evidence="8 9" key="1">
    <citation type="submission" date="2025-05" db="UniProtKB">
        <authorList>
            <consortium name="RefSeq"/>
        </authorList>
    </citation>
    <scope>IDENTIFICATION</scope>
</reference>
<dbReference type="Proteomes" id="UP001652625">
    <property type="component" value="Chromosome 11"/>
</dbReference>
<dbReference type="RefSeq" id="XP_065667125.1">
    <property type="nucleotide sequence ID" value="XM_065811053.1"/>
</dbReference>
<evidence type="ECO:0000313" key="7">
    <source>
        <dbReference type="Proteomes" id="UP001652625"/>
    </source>
</evidence>
<evidence type="ECO:0000256" key="6">
    <source>
        <dbReference type="SAM" id="SignalP"/>
    </source>
</evidence>
<dbReference type="CDD" id="cd04759">
    <property type="entry name" value="Rib_hydrolase"/>
    <property type="match status" value="1"/>
</dbReference>
<evidence type="ECO:0000313" key="8">
    <source>
        <dbReference type="RefSeq" id="XP_065667124.1"/>
    </source>
</evidence>
<keyword evidence="6" id="KW-0732">Signal</keyword>
<keyword evidence="3 8" id="KW-0378">Hydrolase</keyword>
<organism evidence="7 8">
    <name type="scientific">Hydra vulgaris</name>
    <name type="common">Hydra</name>
    <name type="synonym">Hydra attenuata</name>
    <dbReference type="NCBI Taxonomy" id="6087"/>
    <lineage>
        <taxon>Eukaryota</taxon>
        <taxon>Metazoa</taxon>
        <taxon>Cnidaria</taxon>
        <taxon>Hydrozoa</taxon>
        <taxon>Hydroidolina</taxon>
        <taxon>Anthoathecata</taxon>
        <taxon>Aplanulata</taxon>
        <taxon>Hydridae</taxon>
        <taxon>Hydra</taxon>
    </lineage>
</organism>
<name>A0ABM4CYV3_HYDVU</name>
<dbReference type="Gene3D" id="1.20.82.10">
    <property type="entry name" value="ADP Ribosyl Cyclase, Chain A, domain 1"/>
    <property type="match status" value="1"/>
</dbReference>
<evidence type="ECO:0000313" key="9">
    <source>
        <dbReference type="RefSeq" id="XP_065667125.1"/>
    </source>
</evidence>
<evidence type="ECO:0000256" key="2">
    <source>
        <dbReference type="ARBA" id="ARBA00022679"/>
    </source>
</evidence>
<protein>
    <submittedName>
        <fullName evidence="8 9">ADP-ribosyl cyclase/cyclic ADP-ribose hydrolase isoform X3</fullName>
    </submittedName>
</protein>
<gene>
    <name evidence="8 9" type="primary">LOC100201399</name>
</gene>
<sequence length="350" mass="40472">MFFQILLLQGILLKDVVMVAPPSLFDNFKSYFSAELNKQISTKGNIDPDFQNSDSDSDWLINNYANFFKSDVNQKGTQASINKISEIQKYGTTRHIKEIFLGRCYEYQYKNGVLEENEWNCENLWKLFFKAFGFKKPCDVTSADYKELLDNIDERIPRDKALLWSGTRELAHKYSDFLYTKRFTTLEDTLAGYLLNGLTWCGSDQPPGINFNQCPWECSIQAPYWSLANQRFAQKLSGIIHIVLNGTRQHYTDKKLYPAYMKHRYYLGPYMIPEFNKRNISMVVIIVAHTLHLKPIESCGQKTVQMLADDIKAKDIPVVCYDDPSVVKHILCVDDPMSLECMQISHGARL</sequence>
<dbReference type="SUPFAM" id="SSF52309">
    <property type="entry name" value="N-(deoxy)ribosyltransferase-like"/>
    <property type="match status" value="1"/>
</dbReference>
<keyword evidence="7" id="KW-1185">Reference proteome</keyword>
<feature type="signal peptide" evidence="6">
    <location>
        <begin position="1"/>
        <end position="18"/>
    </location>
</feature>
<accession>A0ABM4CYV3</accession>
<evidence type="ECO:0000256" key="1">
    <source>
        <dbReference type="ARBA" id="ARBA00005406"/>
    </source>
</evidence>
<evidence type="ECO:0000256" key="3">
    <source>
        <dbReference type="ARBA" id="ARBA00022801"/>
    </source>
</evidence>
<dbReference type="RefSeq" id="XP_065667124.1">
    <property type="nucleotide sequence ID" value="XM_065811052.1"/>
</dbReference>
<keyword evidence="4" id="KW-0520">NAD</keyword>
<dbReference type="Pfam" id="PF02267">
    <property type="entry name" value="Rib_hydrolayse"/>
    <property type="match status" value="1"/>
</dbReference>
<comment type="similarity">
    <text evidence="1">Belongs to the ADP-ribosyl cyclase family.</text>
</comment>
<dbReference type="GeneID" id="100201399"/>
<dbReference type="GO" id="GO:0016787">
    <property type="term" value="F:hydrolase activity"/>
    <property type="evidence" value="ECO:0007669"/>
    <property type="project" value="UniProtKB-KW"/>
</dbReference>
<evidence type="ECO:0000256" key="4">
    <source>
        <dbReference type="ARBA" id="ARBA00023027"/>
    </source>
</evidence>
<dbReference type="Gene3D" id="3.40.50.720">
    <property type="entry name" value="NAD(P)-binding Rossmann-like Domain"/>
    <property type="match status" value="1"/>
</dbReference>
<dbReference type="InterPro" id="IPR003193">
    <property type="entry name" value="ADP-ribosyl_cyclase"/>
</dbReference>
<dbReference type="PANTHER" id="PTHR10912">
    <property type="entry name" value="ADP-RIBOSYL CYCLASE"/>
    <property type="match status" value="1"/>
</dbReference>
<keyword evidence="2" id="KW-0808">Transferase</keyword>
<feature type="chain" id="PRO_5045025992" evidence="6">
    <location>
        <begin position="19"/>
        <end position="350"/>
    </location>
</feature>